<dbReference type="AlphaFoldDB" id="A0A098R480"/>
<dbReference type="EMBL" id="JNUP01000023">
    <property type="protein sequence ID" value="KGE73567.1"/>
    <property type="molecule type" value="Genomic_DNA"/>
</dbReference>
<comment type="caution">
    <text evidence="1">The sequence shown here is derived from an EMBL/GenBank/DDBJ whole genome shotgun (WGS) entry which is preliminary data.</text>
</comment>
<organism evidence="1 2">
    <name type="scientific">Spirochaeta lutea</name>
    <dbReference type="NCBI Taxonomy" id="1480694"/>
    <lineage>
        <taxon>Bacteria</taxon>
        <taxon>Pseudomonadati</taxon>
        <taxon>Spirochaetota</taxon>
        <taxon>Spirochaetia</taxon>
        <taxon>Spirochaetales</taxon>
        <taxon>Spirochaetaceae</taxon>
        <taxon>Spirochaeta</taxon>
    </lineage>
</organism>
<dbReference type="RefSeq" id="WP_037545434.1">
    <property type="nucleotide sequence ID" value="NZ_JNUP01000023.1"/>
</dbReference>
<accession>A0A098R480</accession>
<reference evidence="1 2" key="1">
    <citation type="submission" date="2014-05" db="EMBL/GenBank/DDBJ databases">
        <title>De novo Genome Sequence of Spirocheata sp.</title>
        <authorList>
            <person name="Shivani Y."/>
            <person name="Subhash Y."/>
            <person name="Tushar L."/>
            <person name="Sasikala C."/>
            <person name="Ramana C.V."/>
        </authorList>
    </citation>
    <scope>NUCLEOTIDE SEQUENCE [LARGE SCALE GENOMIC DNA]</scope>
    <source>
        <strain evidence="1 2">JC230</strain>
    </source>
</reference>
<dbReference type="STRING" id="1480694.DC28_02605"/>
<evidence type="ECO:0000313" key="2">
    <source>
        <dbReference type="Proteomes" id="UP000029692"/>
    </source>
</evidence>
<gene>
    <name evidence="1" type="ORF">DC28_02605</name>
</gene>
<dbReference type="OrthoDB" id="350788at2"/>
<name>A0A098R480_9SPIO</name>
<proteinExistence type="predicted"/>
<dbReference type="Proteomes" id="UP000029692">
    <property type="component" value="Unassembled WGS sequence"/>
</dbReference>
<keyword evidence="2" id="KW-1185">Reference proteome</keyword>
<sequence>MVIRTLTDITRKQMYISYRKEYRAHVVMEAKNLNTLEFSVEFSIEMTPLGEKEVKVIVPDSVNYPVIPILRALKPYIHDLERNGHLP</sequence>
<evidence type="ECO:0000313" key="1">
    <source>
        <dbReference type="EMBL" id="KGE73567.1"/>
    </source>
</evidence>
<protein>
    <submittedName>
        <fullName evidence="1">Uncharacterized protein</fullName>
    </submittedName>
</protein>